<evidence type="ECO:0000313" key="3">
    <source>
        <dbReference type="Proteomes" id="UP000267517"/>
    </source>
</evidence>
<sequence>MSYQINEFIILNQLQDLTSANEIITMLHLISQGKREIQTQKSHIATLCGQRGKDKNNNTKLVNKIIKGLTEKGYLTSTNTDYILIKGINKTTTKWVLSDKSMSIIKSLNSKQKQAKATSKIKPPTQAYQATTKEAKEATKETDTKTEQQPSLAEQRRQLEEAIKD</sequence>
<dbReference type="RefSeq" id="WP_120173846.1">
    <property type="nucleotide sequence ID" value="NZ_AP018049.1"/>
</dbReference>
<evidence type="ECO:0000313" key="2">
    <source>
        <dbReference type="EMBL" id="BBA28640.1"/>
    </source>
</evidence>
<name>A0A250KG48_9BACT</name>
<organism evidence="2 3">
    <name type="scientific">Prevotella melaninogenica</name>
    <dbReference type="NCBI Taxonomy" id="28132"/>
    <lineage>
        <taxon>Bacteria</taxon>
        <taxon>Pseudomonadati</taxon>
        <taxon>Bacteroidota</taxon>
        <taxon>Bacteroidia</taxon>
        <taxon>Bacteroidales</taxon>
        <taxon>Prevotellaceae</taxon>
        <taxon>Prevotella</taxon>
    </lineage>
</organism>
<feature type="compositionally biased region" description="Basic and acidic residues" evidence="1">
    <location>
        <begin position="133"/>
        <end position="146"/>
    </location>
</feature>
<dbReference type="EMBL" id="AP018049">
    <property type="protein sequence ID" value="BBA28640.1"/>
    <property type="molecule type" value="Genomic_DNA"/>
</dbReference>
<dbReference type="Proteomes" id="UP000267517">
    <property type="component" value="Chromosome I"/>
</dbReference>
<reference evidence="2 3" key="1">
    <citation type="submission" date="2017-05" db="EMBL/GenBank/DDBJ databases">
        <title>whole genome sequence of Prevotella melaninogenica GAI 07411.</title>
        <authorList>
            <person name="Kondo Y."/>
            <person name="Hoshino T."/>
        </authorList>
    </citation>
    <scope>NUCLEOTIDE SEQUENCE [LARGE SCALE GENOMIC DNA]</scope>
    <source>
        <strain evidence="2 3">GAI 07411</strain>
    </source>
</reference>
<feature type="region of interest" description="Disordered" evidence="1">
    <location>
        <begin position="111"/>
        <end position="165"/>
    </location>
</feature>
<protein>
    <submittedName>
        <fullName evidence="2">Uncharacterized protein</fullName>
    </submittedName>
</protein>
<gene>
    <name evidence="2" type="ORF">PMEL1_00544</name>
</gene>
<proteinExistence type="predicted"/>
<evidence type="ECO:0000256" key="1">
    <source>
        <dbReference type="SAM" id="MobiDB-lite"/>
    </source>
</evidence>
<accession>A0A250KG48</accession>
<feature type="compositionally biased region" description="Basic and acidic residues" evidence="1">
    <location>
        <begin position="154"/>
        <end position="165"/>
    </location>
</feature>
<dbReference type="AlphaFoldDB" id="A0A250KG48"/>